<dbReference type="STRING" id="263475.AMD00_04815"/>
<evidence type="ECO:0000313" key="2">
    <source>
        <dbReference type="Proteomes" id="UP000036867"/>
    </source>
</evidence>
<protein>
    <submittedName>
        <fullName evidence="1">Acetyltransferase</fullName>
    </submittedName>
</protein>
<dbReference type="SUPFAM" id="SSF55729">
    <property type="entry name" value="Acyl-CoA N-acyltransferases (Nat)"/>
    <property type="match status" value="1"/>
</dbReference>
<dbReference type="RefSeq" id="WP_053415929.1">
    <property type="nucleotide sequence ID" value="NZ_LILB01000001.1"/>
</dbReference>
<proteinExistence type="predicted"/>
<dbReference type="OrthoDB" id="7054616at2"/>
<dbReference type="Pfam" id="PF12746">
    <property type="entry name" value="GNAT_acetyltran"/>
    <property type="match status" value="1"/>
</dbReference>
<dbReference type="PANTHER" id="PTHR31143">
    <property type="match status" value="1"/>
</dbReference>
<dbReference type="AlphaFoldDB" id="A0A0M0LL90"/>
<dbReference type="GO" id="GO:0016740">
    <property type="term" value="F:transferase activity"/>
    <property type="evidence" value="ECO:0007669"/>
    <property type="project" value="UniProtKB-KW"/>
</dbReference>
<gene>
    <name evidence="1" type="ORF">AMD00_04815</name>
</gene>
<dbReference type="InterPro" id="IPR016181">
    <property type="entry name" value="Acyl_CoA_acyltransferase"/>
</dbReference>
<reference evidence="2" key="1">
    <citation type="submission" date="2015-08" db="EMBL/GenBank/DDBJ databases">
        <title>Fjat-10028 dsm 16317.</title>
        <authorList>
            <person name="Liu B."/>
            <person name="Wang J."/>
            <person name="Zhu Y."/>
            <person name="Liu G."/>
            <person name="Chen Q."/>
            <person name="Chen Z."/>
            <person name="Lan J."/>
            <person name="Che J."/>
            <person name="Ge C."/>
            <person name="Shi H."/>
            <person name="Pan Z."/>
            <person name="Liu X."/>
        </authorList>
    </citation>
    <scope>NUCLEOTIDE SEQUENCE [LARGE SCALE GENOMIC DNA]</scope>
    <source>
        <strain evidence="2">DSM 16317</strain>
    </source>
</reference>
<dbReference type="InterPro" id="IPR027365">
    <property type="entry name" value="GNAT_acetyltra_YdfB-like"/>
</dbReference>
<dbReference type="PANTHER" id="PTHR31143:SF2">
    <property type="entry name" value="FR47-LIKE DOMAIN-CONTAINING PROTEIN-RELATED"/>
    <property type="match status" value="1"/>
</dbReference>
<keyword evidence="2" id="KW-1185">Reference proteome</keyword>
<accession>A0A0M0LL90</accession>
<dbReference type="Gene3D" id="3.40.630.30">
    <property type="match status" value="1"/>
</dbReference>
<name>A0A0M0LL90_9BACL</name>
<sequence>MITLSVKDFDIAIKVIESNLKTVPTFVYSILNNYINGIVYVDSKNVETLLIGTESGIYFIAGEEDNHQFNDFLFELYCNRKSKGLRFTLFSASENWDSVINVLFKDKLKQRGWYTFTYDNKKQFQDESPLASEYSIKRIDEELINSSSEYNGNYYKKYWGSVSNFIEKGFGYCIIHKGRVVSECTSIFSSLQFSEMDIETHEDYRGQGLAAINAKAFINHCLENNIMPRWDCDILNNASIKLAGKLGFRQPNKYSIFIKNS</sequence>
<comment type="caution">
    <text evidence="1">The sequence shown here is derived from an EMBL/GenBank/DDBJ whole genome shotgun (WGS) entry which is preliminary data.</text>
</comment>
<organism evidence="1 2">
    <name type="scientific">Viridibacillus arvi</name>
    <dbReference type="NCBI Taxonomy" id="263475"/>
    <lineage>
        <taxon>Bacteria</taxon>
        <taxon>Bacillati</taxon>
        <taxon>Bacillota</taxon>
        <taxon>Bacilli</taxon>
        <taxon>Bacillales</taxon>
        <taxon>Caryophanaceae</taxon>
        <taxon>Viridibacillus</taxon>
    </lineage>
</organism>
<dbReference type="PATRIC" id="fig|263475.3.peg.1370"/>
<dbReference type="EMBL" id="LILB01000001">
    <property type="protein sequence ID" value="KOO51766.1"/>
    <property type="molecule type" value="Genomic_DNA"/>
</dbReference>
<evidence type="ECO:0000313" key="1">
    <source>
        <dbReference type="EMBL" id="KOO51766.1"/>
    </source>
</evidence>
<dbReference type="GeneID" id="301135424"/>
<dbReference type="Proteomes" id="UP000036867">
    <property type="component" value="Unassembled WGS sequence"/>
</dbReference>
<keyword evidence="1" id="KW-0808">Transferase</keyword>